<keyword evidence="4" id="KW-1185">Reference proteome</keyword>
<dbReference type="EMBL" id="JAMDMJ010000039">
    <property type="protein sequence ID" value="MCY9599143.1"/>
    <property type="molecule type" value="Genomic_DNA"/>
</dbReference>
<proteinExistence type="predicted"/>
<dbReference type="OrthoDB" id="2679829at2"/>
<dbReference type="RefSeq" id="WP_042229107.1">
    <property type="nucleotide sequence ID" value="NZ_CP026520.1"/>
</dbReference>
<dbReference type="Proteomes" id="UP000288943">
    <property type="component" value="Chromosome"/>
</dbReference>
<organism evidence="2 3">
    <name type="scientific">Paenibacillus chitinolyticus</name>
    <dbReference type="NCBI Taxonomy" id="79263"/>
    <lineage>
        <taxon>Bacteria</taxon>
        <taxon>Bacillati</taxon>
        <taxon>Bacillota</taxon>
        <taxon>Bacilli</taxon>
        <taxon>Bacillales</taxon>
        <taxon>Paenibacillaceae</taxon>
        <taxon>Paenibacillus</taxon>
    </lineage>
</organism>
<evidence type="ECO:0000313" key="2">
    <source>
        <dbReference type="EMBL" id="QAV17615.1"/>
    </source>
</evidence>
<evidence type="ECO:0000313" key="4">
    <source>
        <dbReference type="Proteomes" id="UP001527202"/>
    </source>
</evidence>
<accession>A0A410WTA2</accession>
<evidence type="ECO:0000313" key="1">
    <source>
        <dbReference type="EMBL" id="MCY9599143.1"/>
    </source>
</evidence>
<dbReference type="Proteomes" id="UP001527202">
    <property type="component" value="Unassembled WGS sequence"/>
</dbReference>
<gene>
    <name evidence="1" type="ORF">M5X16_25625</name>
    <name evidence="2" type="ORF">PC41400_08035</name>
</gene>
<dbReference type="EMBL" id="CP026520">
    <property type="protein sequence ID" value="QAV17615.1"/>
    <property type="molecule type" value="Genomic_DNA"/>
</dbReference>
<dbReference type="AlphaFoldDB" id="A0A410WTA2"/>
<sequence>MANKYGIVRLDRVSGTPDGRLKAKVDLENGQFVVQDEVNGELKLPAAVTDRVVLVASVCHQYESKNEGDFINKAGSNLKPRTYEKVAGDIFTVTAIGYTGGTSPRGDFNSIQVGDKGHVQPSGKLVFYAAADTTAYLTVEVIGKTKLNGDNAVQVKIVK</sequence>
<evidence type="ECO:0000313" key="3">
    <source>
        <dbReference type="Proteomes" id="UP000288943"/>
    </source>
</evidence>
<name>A0A410WTA2_9BACL</name>
<dbReference type="KEGG" id="pchi:PC41400_08035"/>
<protein>
    <submittedName>
        <fullName evidence="2">Uncharacterized protein</fullName>
    </submittedName>
</protein>
<reference evidence="2 3" key="1">
    <citation type="submission" date="2018-01" db="EMBL/GenBank/DDBJ databases">
        <title>The whole genome sequencing and assembly of Paenibacillus chitinolyticus KCCM 41400 strain.</title>
        <authorList>
            <person name="Kim J.-Y."/>
            <person name="Park M.-K."/>
            <person name="Lee Y.-J."/>
            <person name="Yi H."/>
            <person name="Bahn Y.-S."/>
            <person name="Kim J.F."/>
            <person name="Lee D.-W."/>
        </authorList>
    </citation>
    <scope>NUCLEOTIDE SEQUENCE [LARGE SCALE GENOMIC DNA]</scope>
    <source>
        <strain evidence="2 3">KCCM 41400</strain>
    </source>
</reference>
<reference evidence="1 4" key="2">
    <citation type="submission" date="2022-05" db="EMBL/GenBank/DDBJ databases">
        <title>Genome Sequencing of Bee-Associated Microbes.</title>
        <authorList>
            <person name="Dunlap C."/>
        </authorList>
    </citation>
    <scope>NUCLEOTIDE SEQUENCE [LARGE SCALE GENOMIC DNA]</scope>
    <source>
        <strain evidence="1 4">NRRL B-23120</strain>
    </source>
</reference>
<dbReference type="GeneID" id="95374760"/>